<keyword evidence="3" id="KW-1185">Reference proteome</keyword>
<dbReference type="KEGG" id="chq:AQ619_18425"/>
<dbReference type="InterPro" id="IPR050678">
    <property type="entry name" value="DNA_Partitioning_ATPase"/>
</dbReference>
<evidence type="ECO:0000259" key="1">
    <source>
        <dbReference type="Pfam" id="PF13614"/>
    </source>
</evidence>
<dbReference type="Gene3D" id="3.40.50.300">
    <property type="entry name" value="P-loop containing nucleotide triphosphate hydrolases"/>
    <property type="match status" value="1"/>
</dbReference>
<dbReference type="Pfam" id="PF13614">
    <property type="entry name" value="AAA_31"/>
    <property type="match status" value="1"/>
</dbReference>
<dbReference type="PANTHER" id="PTHR13696">
    <property type="entry name" value="P-LOOP CONTAINING NUCLEOSIDE TRIPHOSPHATE HYDROLASE"/>
    <property type="match status" value="1"/>
</dbReference>
<protein>
    <submittedName>
        <fullName evidence="2">Chromosome partitioning protein ParA</fullName>
    </submittedName>
</protein>
<accession>A0A0P0P4N4</accession>
<sequence>MKTIVVNNQKGGVGKTMLAIHLAWFLAEEAATRILFVDLDPQANASHTLAAERQGGLSSALFFGPDLTLQGLPGVTVLRADDKLHNVDGLLNEAIPAMAKRFAALKDQFDYCVIDTPPTWGGRNFAALLVTDLVISPIDLEDYSLLGIGKLRKQIKLVEDQARGGRRIDFLGLLPSRFVSTSPRQRENLKTLLTQGGTSLMFDGVLTQRQGYAEAVSLKAPVWTIKKKAAQDAAKEIRGVLGTIKGRLSAAVAA</sequence>
<geneLocation type="plasmid" evidence="3">
    <name>CB4 Plasmid</name>
</geneLocation>
<feature type="domain" description="AAA" evidence="1">
    <location>
        <begin position="1"/>
        <end position="161"/>
    </location>
</feature>
<reference evidence="2 3" key="1">
    <citation type="submission" date="2015-10" db="EMBL/GenBank/DDBJ databases">
        <title>Conservation of the essential genome among Caulobacter and Brevundimonas species.</title>
        <authorList>
            <person name="Scott D."/>
            <person name="Ely B."/>
        </authorList>
    </citation>
    <scope>NUCLEOTIDE SEQUENCE [LARGE SCALE GENOMIC DNA]</scope>
    <source>
        <strain evidence="2 3">CB4</strain>
        <plasmid evidence="3">CB4 Plasmid</plasmid>
    </source>
</reference>
<dbReference type="Proteomes" id="UP000056905">
    <property type="component" value="Plasmid pCB4"/>
</dbReference>
<dbReference type="InterPro" id="IPR027417">
    <property type="entry name" value="P-loop_NTPase"/>
</dbReference>
<dbReference type="OrthoDB" id="9804460at2"/>
<gene>
    <name evidence="2" type="ORF">AQ619_18425</name>
</gene>
<dbReference type="SUPFAM" id="SSF52540">
    <property type="entry name" value="P-loop containing nucleoside triphosphate hydrolases"/>
    <property type="match status" value="1"/>
</dbReference>
<dbReference type="RefSeq" id="WP_062152035.1">
    <property type="nucleotide sequence ID" value="NZ_CP013003.1"/>
</dbReference>
<dbReference type="AlphaFoldDB" id="A0A0P0P4N4"/>
<dbReference type="CDD" id="cd02042">
    <property type="entry name" value="ParAB_family"/>
    <property type="match status" value="1"/>
</dbReference>
<dbReference type="EMBL" id="CP013003">
    <property type="protein sequence ID" value="ALL15462.1"/>
    <property type="molecule type" value="Genomic_DNA"/>
</dbReference>
<name>A0A0P0P4N4_9CAUL</name>
<keyword evidence="2" id="KW-0614">Plasmid</keyword>
<dbReference type="PANTHER" id="PTHR13696:SF99">
    <property type="entry name" value="COBYRINIC ACID AC-DIAMIDE SYNTHASE"/>
    <property type="match status" value="1"/>
</dbReference>
<proteinExistence type="predicted"/>
<dbReference type="InterPro" id="IPR025669">
    <property type="entry name" value="AAA_dom"/>
</dbReference>
<evidence type="ECO:0000313" key="3">
    <source>
        <dbReference type="Proteomes" id="UP000056905"/>
    </source>
</evidence>
<evidence type="ECO:0000313" key="2">
    <source>
        <dbReference type="EMBL" id="ALL15462.1"/>
    </source>
</evidence>
<organism evidence="2 3">
    <name type="scientific">Caulobacter henricii</name>
    <dbReference type="NCBI Taxonomy" id="69395"/>
    <lineage>
        <taxon>Bacteria</taxon>
        <taxon>Pseudomonadati</taxon>
        <taxon>Pseudomonadota</taxon>
        <taxon>Alphaproteobacteria</taxon>
        <taxon>Caulobacterales</taxon>
        <taxon>Caulobacteraceae</taxon>
        <taxon>Caulobacter</taxon>
    </lineage>
</organism>